<protein>
    <submittedName>
        <fullName evidence="2">Uncharacterized protein</fullName>
    </submittedName>
</protein>
<sequence>MESSINSQIRNNTSQNPIISRSYDKTSKYNMQYMEQKCCSTQLPQFNLQLRILDKAESPSKRIRTLKSLRIREQETMNKRISKSFDLRNMENSKKQQRRKSGIEQLSQKQLHLDCKYPRTIVQQQELISNEQQRTKERKRTLFKRMSSILIKHQTTIRNISHQENQRNSEIQLLMIQQQQQGNEETNIVQSQEVKKKKFRSSVIESEKPKVVLNVSRKSKKAFASIQSYISEKTTIQTKEQTMNQNNSVNQTNPFMSYMCFQSLTDLNGQIQNNSQLTSGRFQVIKPTYPLPDIKQISSARNNSSMLDTNFLKLKKSYINTGNTQRKQRISTNS</sequence>
<dbReference type="Proteomes" id="UP000692954">
    <property type="component" value="Unassembled WGS sequence"/>
</dbReference>
<gene>
    <name evidence="2" type="ORF">PSON_ATCC_30995.1.T0900076</name>
</gene>
<feature type="compositionally biased region" description="Basic and acidic residues" evidence="1">
    <location>
        <begin position="83"/>
        <end position="94"/>
    </location>
</feature>
<reference evidence="2" key="1">
    <citation type="submission" date="2021-01" db="EMBL/GenBank/DDBJ databases">
        <authorList>
            <consortium name="Genoscope - CEA"/>
            <person name="William W."/>
        </authorList>
    </citation>
    <scope>NUCLEOTIDE SEQUENCE</scope>
</reference>
<proteinExistence type="predicted"/>
<dbReference type="EMBL" id="CAJJDN010000090">
    <property type="protein sequence ID" value="CAD8108011.1"/>
    <property type="molecule type" value="Genomic_DNA"/>
</dbReference>
<evidence type="ECO:0000313" key="2">
    <source>
        <dbReference type="EMBL" id="CAD8108011.1"/>
    </source>
</evidence>
<feature type="region of interest" description="Disordered" evidence="1">
    <location>
        <begin position="83"/>
        <end position="108"/>
    </location>
</feature>
<keyword evidence="3" id="KW-1185">Reference proteome</keyword>
<evidence type="ECO:0000256" key="1">
    <source>
        <dbReference type="SAM" id="MobiDB-lite"/>
    </source>
</evidence>
<dbReference type="OrthoDB" id="298235at2759"/>
<evidence type="ECO:0000313" key="3">
    <source>
        <dbReference type="Proteomes" id="UP000692954"/>
    </source>
</evidence>
<feature type="compositionally biased region" description="Polar residues" evidence="1">
    <location>
        <begin position="1"/>
        <end position="19"/>
    </location>
</feature>
<feature type="region of interest" description="Disordered" evidence="1">
    <location>
        <begin position="1"/>
        <end position="22"/>
    </location>
</feature>
<accession>A0A8S1PY47</accession>
<organism evidence="2 3">
    <name type="scientific">Paramecium sonneborni</name>
    <dbReference type="NCBI Taxonomy" id="65129"/>
    <lineage>
        <taxon>Eukaryota</taxon>
        <taxon>Sar</taxon>
        <taxon>Alveolata</taxon>
        <taxon>Ciliophora</taxon>
        <taxon>Intramacronucleata</taxon>
        <taxon>Oligohymenophorea</taxon>
        <taxon>Peniculida</taxon>
        <taxon>Parameciidae</taxon>
        <taxon>Paramecium</taxon>
    </lineage>
</organism>
<name>A0A8S1PY47_9CILI</name>
<comment type="caution">
    <text evidence="2">The sequence shown here is derived from an EMBL/GenBank/DDBJ whole genome shotgun (WGS) entry which is preliminary data.</text>
</comment>
<dbReference type="AlphaFoldDB" id="A0A8S1PY47"/>